<sequence length="155" mass="16812">MSGRSYPFDIIGKTAPAVVTAAALCLCAPAAFAQDDTAAAVATPAPAASGAETPWYEAFTLSMNEAAHPGLEEPDTFDWESAGGRWGITLGVEDHSDTRFEMEDVSAGAFVNLGERFRLGGQVRFAAPDSEYFTLRENRQDRREPEIKFESALRF</sequence>
<dbReference type="EMBL" id="BSFE01000006">
    <property type="protein sequence ID" value="GLK52864.1"/>
    <property type="molecule type" value="Genomic_DNA"/>
</dbReference>
<evidence type="ECO:0000256" key="1">
    <source>
        <dbReference type="SAM" id="SignalP"/>
    </source>
</evidence>
<name>A0A9W6INP1_9PROT</name>
<dbReference type="Proteomes" id="UP001143486">
    <property type="component" value="Unassembled WGS sequence"/>
</dbReference>
<gene>
    <name evidence="2" type="ORF">GCM10017621_23720</name>
</gene>
<proteinExistence type="predicted"/>
<feature type="chain" id="PRO_5040978158" evidence="1">
    <location>
        <begin position="34"/>
        <end position="155"/>
    </location>
</feature>
<evidence type="ECO:0000313" key="2">
    <source>
        <dbReference type="EMBL" id="GLK52864.1"/>
    </source>
</evidence>
<dbReference type="InterPro" id="IPR048887">
    <property type="entry name" value="NtrZ-like"/>
</dbReference>
<keyword evidence="1" id="KW-0732">Signal</keyword>
<dbReference type="RefSeq" id="WP_271187223.1">
    <property type="nucleotide sequence ID" value="NZ_BSFE01000006.1"/>
</dbReference>
<evidence type="ECO:0000313" key="3">
    <source>
        <dbReference type="Proteomes" id="UP001143486"/>
    </source>
</evidence>
<organism evidence="2 3">
    <name type="scientific">Maricaulis virginensis</name>
    <dbReference type="NCBI Taxonomy" id="144022"/>
    <lineage>
        <taxon>Bacteria</taxon>
        <taxon>Pseudomonadati</taxon>
        <taxon>Pseudomonadota</taxon>
        <taxon>Alphaproteobacteria</taxon>
        <taxon>Maricaulales</taxon>
        <taxon>Maricaulaceae</taxon>
        <taxon>Maricaulis</taxon>
    </lineage>
</organism>
<reference evidence="2" key="2">
    <citation type="submission" date="2023-01" db="EMBL/GenBank/DDBJ databases">
        <authorList>
            <person name="Sun Q."/>
            <person name="Evtushenko L."/>
        </authorList>
    </citation>
    <scope>NUCLEOTIDE SEQUENCE</scope>
    <source>
        <strain evidence="2">VKM B-1513</strain>
    </source>
</reference>
<accession>A0A9W6INP1</accession>
<keyword evidence="3" id="KW-1185">Reference proteome</keyword>
<protein>
    <submittedName>
        <fullName evidence="2">Uncharacterized protein</fullName>
    </submittedName>
</protein>
<dbReference type="Pfam" id="PF20841">
    <property type="entry name" value="NtrZ"/>
    <property type="match status" value="1"/>
</dbReference>
<comment type="caution">
    <text evidence="2">The sequence shown here is derived from an EMBL/GenBank/DDBJ whole genome shotgun (WGS) entry which is preliminary data.</text>
</comment>
<dbReference type="AlphaFoldDB" id="A0A9W6INP1"/>
<feature type="signal peptide" evidence="1">
    <location>
        <begin position="1"/>
        <end position="33"/>
    </location>
</feature>
<reference evidence="2" key="1">
    <citation type="journal article" date="2014" name="Int. J. Syst. Evol. Microbiol.">
        <title>Complete genome sequence of Corynebacterium casei LMG S-19264T (=DSM 44701T), isolated from a smear-ripened cheese.</title>
        <authorList>
            <consortium name="US DOE Joint Genome Institute (JGI-PGF)"/>
            <person name="Walter F."/>
            <person name="Albersmeier A."/>
            <person name="Kalinowski J."/>
            <person name="Ruckert C."/>
        </authorList>
    </citation>
    <scope>NUCLEOTIDE SEQUENCE</scope>
    <source>
        <strain evidence="2">VKM B-1513</strain>
    </source>
</reference>